<gene>
    <name evidence="1" type="ORF">BBD41_13620</name>
</gene>
<proteinExistence type="predicted"/>
<dbReference type="InterPro" id="IPR012674">
    <property type="entry name" value="Calycin"/>
</dbReference>
<sequence>MNDRKQATIRLQSLHEGENTVQELPAEVISKGKALYVRYIEPKTGPHQGETRAMLKLTEDELKLIRHGEVESEQTFRLGQRLPGFYRSPFTSFNLSTHTQRLELAVEGMSGRAAWVYDLYVLDEFSGHFSISLTIQEAHES</sequence>
<dbReference type="Pfam" id="PF09148">
    <property type="entry name" value="DUF1934"/>
    <property type="match status" value="1"/>
</dbReference>
<dbReference type="InterPro" id="IPR015231">
    <property type="entry name" value="DUF1934"/>
</dbReference>
<accession>A0A1B2E0M2</accession>
<protein>
    <recommendedName>
        <fullName evidence="2">DUF1934 domain-containing protein</fullName>
    </recommendedName>
</protein>
<dbReference type="EMBL" id="CP016809">
    <property type="protein sequence ID" value="ANY73528.1"/>
    <property type="molecule type" value="Genomic_DNA"/>
</dbReference>
<dbReference type="Gene3D" id="2.40.128.20">
    <property type="match status" value="1"/>
</dbReference>
<organism evidence="1">
    <name type="scientific">Paenibacillus ihbetae</name>
    <dbReference type="NCBI Taxonomy" id="1870820"/>
    <lineage>
        <taxon>Bacteria</taxon>
        <taxon>Bacillati</taxon>
        <taxon>Bacillota</taxon>
        <taxon>Bacilli</taxon>
        <taxon>Bacillales</taxon>
        <taxon>Paenibacillaceae</taxon>
        <taxon>Paenibacillus</taxon>
    </lineage>
</organism>
<evidence type="ECO:0000313" key="1">
    <source>
        <dbReference type="EMBL" id="ANY73528.1"/>
    </source>
</evidence>
<dbReference type="SUPFAM" id="SSF50814">
    <property type="entry name" value="Lipocalins"/>
    <property type="match status" value="1"/>
</dbReference>
<name>A0A1B2E0M2_9BACL</name>
<dbReference type="AlphaFoldDB" id="A0A1B2E0M2"/>
<evidence type="ECO:0008006" key="2">
    <source>
        <dbReference type="Google" id="ProtNLM"/>
    </source>
</evidence>
<reference evidence="1" key="1">
    <citation type="submission" date="2016-08" db="EMBL/GenBank/DDBJ databases">
        <title>Complete Genome Seqeunce of Paenibacillus sp. nov. IHBB 9852 from high altitute lake of Indian trans-Himalayas.</title>
        <authorList>
            <person name="Kiran S."/>
            <person name="Swarnkar M.K."/>
            <person name="Rana A."/>
            <person name="Tewari R."/>
            <person name="Gulati A."/>
        </authorList>
    </citation>
    <scope>NUCLEOTIDE SEQUENCE [LARGE SCALE GENOMIC DNA]</scope>
    <source>
        <strain evidence="1">IHBB 9852</strain>
    </source>
</reference>
<dbReference type="RefSeq" id="WP_099477912.1">
    <property type="nucleotide sequence ID" value="NZ_CP016809.1"/>
</dbReference>
<dbReference type="KEGG" id="pib:BBD41_13620"/>